<dbReference type="Proteomes" id="UP000018731">
    <property type="component" value="Unassembled WGS sequence"/>
</dbReference>
<dbReference type="STRING" id="1357400.HMPREF2086_00385"/>
<evidence type="ECO:0008006" key="5">
    <source>
        <dbReference type="Google" id="ProtNLM"/>
    </source>
</evidence>
<organism evidence="3 4">
    <name type="scientific">Helicobacter macacae MIT 99-5501</name>
    <dbReference type="NCBI Taxonomy" id="1357400"/>
    <lineage>
        <taxon>Bacteria</taxon>
        <taxon>Pseudomonadati</taxon>
        <taxon>Campylobacterota</taxon>
        <taxon>Epsilonproteobacteria</taxon>
        <taxon>Campylobacterales</taxon>
        <taxon>Helicobacteraceae</taxon>
        <taxon>Helicobacter</taxon>
    </lineage>
</organism>
<comment type="caution">
    <text evidence="3">The sequence shown here is derived from an EMBL/GenBank/DDBJ whole genome shotgun (WGS) entry which is preliminary data.</text>
</comment>
<feature type="chain" id="PRO_5004767520" description="Autotransporter domain-containing protein" evidence="2">
    <location>
        <begin position="34"/>
        <end position="565"/>
    </location>
</feature>
<dbReference type="AlphaFoldDB" id="V8CDG6"/>
<proteinExistence type="predicted"/>
<accession>V8CDG6</accession>
<gene>
    <name evidence="3" type="ORF">HMPREF2086_00385</name>
</gene>
<evidence type="ECO:0000313" key="3">
    <source>
        <dbReference type="EMBL" id="ETD25050.1"/>
    </source>
</evidence>
<protein>
    <recommendedName>
        <fullName evidence="5">Autotransporter domain-containing protein</fullName>
    </recommendedName>
</protein>
<feature type="region of interest" description="Disordered" evidence="1">
    <location>
        <begin position="54"/>
        <end position="120"/>
    </location>
</feature>
<feature type="signal peptide" evidence="2">
    <location>
        <begin position="1"/>
        <end position="33"/>
    </location>
</feature>
<evidence type="ECO:0000256" key="2">
    <source>
        <dbReference type="SAM" id="SignalP"/>
    </source>
</evidence>
<evidence type="ECO:0000313" key="4">
    <source>
        <dbReference type="Proteomes" id="UP000018731"/>
    </source>
</evidence>
<keyword evidence="2" id="KW-0732">Signal</keyword>
<dbReference type="PATRIC" id="fig|1357400.3.peg.529"/>
<feature type="compositionally biased region" description="Basic and acidic residues" evidence="1">
    <location>
        <begin position="79"/>
        <end position="99"/>
    </location>
</feature>
<name>V8CDG6_9HELI</name>
<dbReference type="HOGENOM" id="CLU_482147_0_0_7"/>
<dbReference type="RefSeq" id="WP_023927065.1">
    <property type="nucleotide sequence ID" value="NZ_KI669454.1"/>
</dbReference>
<sequence>MKHAPTNTPKNTQKLLHLSLCAFALCISPNATNAQNPQATQKVQNTKAINQAQNSLDSRDSSHDLHSHSSNDAHGSSSHTHDLSDSHDLSHSHKSHDSNDLNNSQDSHSNHDNHSHPASHFTSRYHYLHAYELHEHGHSRTSDFASLSARVGIFGKSSALASKAENSNRDNYAMLYSSVLLQSTPFAHSHTALNGLTLGVGAVAYAPFYTDKANAYTYINSNFVANNAYLGYIKDFDKLSVEVLAGRFERELEWVGHSLQGVFARLTLPFGARTPHSAQIYGIWVNEHADITREFSSDFDFYKHLYTGENLYAGGVNLSFGLAQDTRLHFEPYAYYLSNFFSVYGAKFVLDVGFGADTLASHSSTKWRSKTIAHSAFLYSNYARIHAGHDHSNGEHNHNGEDGHGHLDTSNRGDTYFALLEQEFGYKDLVYFGAGFQHIGARVFEIANIETTSRFEAHEGEGFGVIRPGLMHSGSHTSNAYDAHTNTYYGFVGARFGKERRFALEAMGRDSRSSARVQSAFSLGLRYAFSYGFEIGGIGVFMLEKHAGESTLNRSFGKAYMQWRF</sequence>
<dbReference type="OrthoDB" id="5321291at2"/>
<dbReference type="EMBL" id="AZJI01000001">
    <property type="protein sequence ID" value="ETD25050.1"/>
    <property type="molecule type" value="Genomic_DNA"/>
</dbReference>
<evidence type="ECO:0000256" key="1">
    <source>
        <dbReference type="SAM" id="MobiDB-lite"/>
    </source>
</evidence>
<feature type="compositionally biased region" description="Basic and acidic residues" evidence="1">
    <location>
        <begin position="57"/>
        <end position="71"/>
    </location>
</feature>
<reference evidence="3 4" key="1">
    <citation type="journal article" date="2014" name="Genome Announc.">
        <title>Draft genome sequences of six enterohepatic helicobacter species isolated from humans and one from rhesus macaques.</title>
        <authorList>
            <person name="Shen Z."/>
            <person name="Sheh A."/>
            <person name="Young S.K."/>
            <person name="Abouelliel A."/>
            <person name="Ward D.V."/>
            <person name="Earl A.M."/>
            <person name="Fox J.G."/>
        </authorList>
    </citation>
    <scope>NUCLEOTIDE SEQUENCE [LARGE SCALE GENOMIC DNA]</scope>
    <source>
        <strain evidence="3 4">MIT 99-5501</strain>
    </source>
</reference>
<keyword evidence="4" id="KW-1185">Reference proteome</keyword>